<dbReference type="InterPro" id="IPR036444">
    <property type="entry name" value="PLipase_A2_dom_sf"/>
</dbReference>
<dbReference type="Proteomes" id="UP000002218">
    <property type="component" value="Chromosome"/>
</dbReference>
<dbReference type="AlphaFoldDB" id="C8X7U7"/>
<dbReference type="HOGENOM" id="CLU_1794435_0_0_11"/>
<accession>C8X7U7</accession>
<reference evidence="2" key="1">
    <citation type="submission" date="2009-09" db="EMBL/GenBank/DDBJ databases">
        <title>The complete genome of Nakamurella multipartita DSM 44233.</title>
        <authorList>
            <consortium name="US DOE Joint Genome Institute (JGI-PGF)"/>
            <person name="Lucas S."/>
            <person name="Copeland A."/>
            <person name="Lapidus A."/>
            <person name="Glavina del Rio T."/>
            <person name="Dalin E."/>
            <person name="Tice H."/>
            <person name="Bruce D."/>
            <person name="Goodwin L."/>
            <person name="Pitluck S."/>
            <person name="Kyrpides N."/>
            <person name="Mavromatis K."/>
            <person name="Ivanova N."/>
            <person name="Ovchinnikova G."/>
            <person name="Sims D."/>
            <person name="Meincke L."/>
            <person name="Brettin T."/>
            <person name="Detter J.C."/>
            <person name="Han C."/>
            <person name="Larimer F."/>
            <person name="Land M."/>
            <person name="Hauser L."/>
            <person name="Markowitz V."/>
            <person name="Cheng J.-F."/>
            <person name="Hugenholtz P."/>
            <person name="Woyke T."/>
            <person name="Wu D."/>
            <person name="Klenk H.-P."/>
            <person name="Eisen J.A."/>
        </authorList>
    </citation>
    <scope>NUCLEOTIDE SEQUENCE [LARGE SCALE GENOMIC DNA]</scope>
    <source>
        <strain evidence="2">ATCC 700099 / DSM 44233 / CIP 104796 / JCM 9543 / NBRC 105858 / Y-104</strain>
    </source>
</reference>
<dbReference type="EMBL" id="CP001737">
    <property type="protein sequence ID" value="ACV80950.1"/>
    <property type="molecule type" value="Genomic_DNA"/>
</dbReference>
<dbReference type="RefSeq" id="WP_015749764.1">
    <property type="nucleotide sequence ID" value="NC_013235.1"/>
</dbReference>
<proteinExistence type="predicted"/>
<sequence length="144" mass="15976" precursor="true">MSTPTITDADTRPQRRRVAALVVALLTISLSVVLAPSAAAVPAGYRPNGCTFSPDRGVVPVYYDFKEACNAHDYCYDDLWYGGGENGRAACDTYFVNRMSGWCNNYYRAWYLSVQRAQCGGVAQAYYRAVRLFGGPYFNNPNLN</sequence>
<evidence type="ECO:0000313" key="1">
    <source>
        <dbReference type="EMBL" id="ACV80950.1"/>
    </source>
</evidence>
<dbReference type="InterPro" id="IPR015141">
    <property type="entry name" value="PLipase_A2_prok/fun"/>
</dbReference>
<reference evidence="1 2" key="2">
    <citation type="journal article" date="2010" name="Stand. Genomic Sci.">
        <title>Complete genome sequence of Nakamurella multipartita type strain (Y-104).</title>
        <authorList>
            <person name="Tice H."/>
            <person name="Mayilraj S."/>
            <person name="Sims D."/>
            <person name="Lapidus A."/>
            <person name="Nolan M."/>
            <person name="Lucas S."/>
            <person name="Glavina Del Rio T."/>
            <person name="Copeland A."/>
            <person name="Cheng J.F."/>
            <person name="Meincke L."/>
            <person name="Bruce D."/>
            <person name="Goodwin L."/>
            <person name="Pitluck S."/>
            <person name="Ivanova N."/>
            <person name="Mavromatis K."/>
            <person name="Ovchinnikova G."/>
            <person name="Pati A."/>
            <person name="Chen A."/>
            <person name="Palaniappan K."/>
            <person name="Land M."/>
            <person name="Hauser L."/>
            <person name="Chang Y.J."/>
            <person name="Jeffries C.D."/>
            <person name="Detter J.C."/>
            <person name="Brettin T."/>
            <person name="Rohde M."/>
            <person name="Goker M."/>
            <person name="Bristow J."/>
            <person name="Eisen J.A."/>
            <person name="Markowitz V."/>
            <person name="Hugenholtz P."/>
            <person name="Kyrpides N.C."/>
            <person name="Klenk H.P."/>
            <person name="Chen F."/>
        </authorList>
    </citation>
    <scope>NUCLEOTIDE SEQUENCE [LARGE SCALE GENOMIC DNA]</scope>
    <source>
        <strain evidence="2">ATCC 700099 / DSM 44233 / CIP 104796 / JCM 9543 / NBRC 105858 / Y-104</strain>
    </source>
</reference>
<protein>
    <recommendedName>
        <fullName evidence="3">Phospholipase A2</fullName>
    </recommendedName>
</protein>
<dbReference type="SUPFAM" id="SSF48619">
    <property type="entry name" value="Phospholipase A2, PLA2"/>
    <property type="match status" value="1"/>
</dbReference>
<organism evidence="1 2">
    <name type="scientific">Nakamurella multipartita (strain ATCC 700099 / DSM 44233 / CIP 104796 / JCM 9543 / NBRC 105858 / Y-104)</name>
    <name type="common">Microsphaera multipartita</name>
    <dbReference type="NCBI Taxonomy" id="479431"/>
    <lineage>
        <taxon>Bacteria</taxon>
        <taxon>Bacillati</taxon>
        <taxon>Actinomycetota</taxon>
        <taxon>Actinomycetes</taxon>
        <taxon>Nakamurellales</taxon>
        <taxon>Nakamurellaceae</taxon>
        <taxon>Nakamurella</taxon>
    </lineage>
</organism>
<dbReference type="OrthoDB" id="5994822at2"/>
<dbReference type="Pfam" id="PF09056">
    <property type="entry name" value="Phospholip_A2_3"/>
    <property type="match status" value="1"/>
</dbReference>
<keyword evidence="2" id="KW-1185">Reference proteome</keyword>
<dbReference type="GO" id="GO:0050482">
    <property type="term" value="P:arachidonate secretion"/>
    <property type="evidence" value="ECO:0007669"/>
    <property type="project" value="InterPro"/>
</dbReference>
<dbReference type="KEGG" id="nml:Namu_4673"/>
<gene>
    <name evidence="1" type="ordered locus">Namu_4673</name>
</gene>
<evidence type="ECO:0008006" key="3">
    <source>
        <dbReference type="Google" id="ProtNLM"/>
    </source>
</evidence>
<dbReference type="GO" id="GO:0004623">
    <property type="term" value="F:phospholipase A2 activity"/>
    <property type="evidence" value="ECO:0007669"/>
    <property type="project" value="InterPro"/>
</dbReference>
<evidence type="ECO:0000313" key="2">
    <source>
        <dbReference type="Proteomes" id="UP000002218"/>
    </source>
</evidence>
<dbReference type="InParanoid" id="C8X7U7"/>
<dbReference type="GO" id="GO:0006644">
    <property type="term" value="P:phospholipid metabolic process"/>
    <property type="evidence" value="ECO:0007669"/>
    <property type="project" value="InterPro"/>
</dbReference>
<dbReference type="Gene3D" id="1.20.90.10">
    <property type="entry name" value="Phospholipase A2 domain"/>
    <property type="match status" value="1"/>
</dbReference>
<name>C8X7U7_NAKMY</name>